<evidence type="ECO:0000256" key="1">
    <source>
        <dbReference type="SAM" id="MobiDB-lite"/>
    </source>
</evidence>
<name>A0A399QP83_9MICO</name>
<dbReference type="AlphaFoldDB" id="A0A399QP83"/>
<evidence type="ECO:0000313" key="3">
    <source>
        <dbReference type="Proteomes" id="UP000265361"/>
    </source>
</evidence>
<gene>
    <name evidence="2" type="ORF">DZF97_00670</name>
</gene>
<accession>A0A399QP83</accession>
<reference evidence="2 3" key="1">
    <citation type="submission" date="2018-08" db="EMBL/GenBank/DDBJ databases">
        <title>Genome Sequence of Clavibacter michiganensis Subspecies type strains, and the Atypical Peach-Colored Strains Isolated from Tomato.</title>
        <authorList>
            <person name="Osdaghi E."/>
            <person name="Portier P."/>
            <person name="Briand M."/>
            <person name="Jacques M.-A."/>
        </authorList>
    </citation>
    <scope>NUCLEOTIDE SEQUENCE [LARGE SCALE GENOMIC DNA]</scope>
    <source>
        <strain evidence="2 3">CFBP 7577</strain>
    </source>
</reference>
<evidence type="ECO:0000313" key="2">
    <source>
        <dbReference type="EMBL" id="RIJ19442.1"/>
    </source>
</evidence>
<protein>
    <submittedName>
        <fullName evidence="2">Uncharacterized protein</fullName>
    </submittedName>
</protein>
<dbReference type="Proteomes" id="UP000265361">
    <property type="component" value="Unassembled WGS sequence"/>
</dbReference>
<dbReference type="EMBL" id="QWED01000005">
    <property type="protein sequence ID" value="RIJ19442.1"/>
    <property type="molecule type" value="Genomic_DNA"/>
</dbReference>
<sequence>MLHGHTHGFDMEHWEWAELLMLHSDTLRDEIQAALATVREGESRSRAQREGRAAAHRDEAQEATLRDRARAKILELLDSAEDDGWIAGAKLRQRLSKAQREVSDDVIAQLVEQEAIQAEEAGTDNNRGYRYQLSTKVPTD</sequence>
<feature type="compositionally biased region" description="Basic and acidic residues" evidence="1">
    <location>
        <begin position="39"/>
        <end position="63"/>
    </location>
</feature>
<comment type="caution">
    <text evidence="2">The sequence shown here is derived from an EMBL/GenBank/DDBJ whole genome shotgun (WGS) entry which is preliminary data.</text>
</comment>
<feature type="region of interest" description="Disordered" evidence="1">
    <location>
        <begin position="118"/>
        <end position="140"/>
    </location>
</feature>
<organism evidence="2 3">
    <name type="scientific">Clavibacter nebraskensis</name>
    <dbReference type="NCBI Taxonomy" id="31963"/>
    <lineage>
        <taxon>Bacteria</taxon>
        <taxon>Bacillati</taxon>
        <taxon>Actinomycetota</taxon>
        <taxon>Actinomycetes</taxon>
        <taxon>Micrococcales</taxon>
        <taxon>Microbacteriaceae</taxon>
        <taxon>Clavibacter</taxon>
    </lineage>
</organism>
<feature type="region of interest" description="Disordered" evidence="1">
    <location>
        <begin position="38"/>
        <end position="63"/>
    </location>
</feature>
<proteinExistence type="predicted"/>